<protein>
    <submittedName>
        <fullName evidence="3">Glucose/arabinose dehydrogenase, beta-propeller fold</fullName>
    </submittedName>
</protein>
<feature type="domain" description="Glucose/Sorbosone dehydrogenase" evidence="2">
    <location>
        <begin position="43"/>
        <end position="372"/>
    </location>
</feature>
<reference evidence="4" key="1">
    <citation type="submission" date="2017-04" db="EMBL/GenBank/DDBJ databases">
        <authorList>
            <person name="Varghese N."/>
            <person name="Submissions S."/>
        </authorList>
    </citation>
    <scope>NUCLEOTIDE SEQUENCE [LARGE SCALE GENOMIC DNA]</scope>
    <source>
        <strain evidence="4">B5P</strain>
    </source>
</reference>
<dbReference type="InterPro" id="IPR012938">
    <property type="entry name" value="Glc/Sorbosone_DH"/>
</dbReference>
<gene>
    <name evidence="3" type="ORF">SAMN02982922_4436</name>
</gene>
<dbReference type="PANTHER" id="PTHR19328:SF75">
    <property type="entry name" value="ALDOSE SUGAR DEHYDROGENASE YLII"/>
    <property type="match status" value="1"/>
</dbReference>
<accession>A0A1X7PJ85</accession>
<dbReference type="InterPro" id="IPR011042">
    <property type="entry name" value="6-blade_b-propeller_TolB-like"/>
</dbReference>
<dbReference type="SUPFAM" id="SSF50952">
    <property type="entry name" value="Soluble quinoprotein glucose dehydrogenase"/>
    <property type="match status" value="1"/>
</dbReference>
<evidence type="ECO:0000313" key="3">
    <source>
        <dbReference type="EMBL" id="SMH51471.1"/>
    </source>
</evidence>
<evidence type="ECO:0000256" key="1">
    <source>
        <dbReference type="SAM" id="SignalP"/>
    </source>
</evidence>
<dbReference type="RefSeq" id="WP_085466128.1">
    <property type="nucleotide sequence ID" value="NZ_FXBL01000004.1"/>
</dbReference>
<sequence>MRQVSTLSIALAASTTLAAWPALAQEYATEKVGVVASVVADGLDHPWGLDFLPDDTVIVTERSGAMRLVGADGPVSDPIEGVPDVSANGQGGLLDVAAARDFAQSNRIFFTFSEPGRGGAGTAIASATLVRDGAAARLEDVKVLFSMAKKTGRGQHFGSRIVLHPDGTVFFTTGDRGQGPRAQDMSDAAGAVLRINADGSVPADNPYADGNGALPQIWSKGHRNPQGFTIDRDGRLWTVEHGAKGGDEVNTPEAGKNYGWSEISYGVNYDGTPFPASEGSGFEQPAHYWDPSIAPSGLVVYDGAMFPEWQGDLIAGSLKFGLVSRLDRDDSGAIAGEERLFEGEFGRIRDINQAPDGSLWLLTDEANGKIVRIGRGE</sequence>
<dbReference type="InterPro" id="IPR011041">
    <property type="entry name" value="Quinoprot_gluc/sorb_DH_b-prop"/>
</dbReference>
<dbReference type="OrthoDB" id="9770043at2"/>
<dbReference type="AlphaFoldDB" id="A0A1X7PJ85"/>
<dbReference type="Gene3D" id="2.120.10.30">
    <property type="entry name" value="TolB, C-terminal domain"/>
    <property type="match status" value="1"/>
</dbReference>
<dbReference type="EMBL" id="FXBL01000004">
    <property type="protein sequence ID" value="SMH51471.1"/>
    <property type="molecule type" value="Genomic_DNA"/>
</dbReference>
<proteinExistence type="predicted"/>
<dbReference type="PANTHER" id="PTHR19328">
    <property type="entry name" value="HEDGEHOG-INTERACTING PROTEIN"/>
    <property type="match status" value="1"/>
</dbReference>
<feature type="chain" id="PRO_5013321874" evidence="1">
    <location>
        <begin position="25"/>
        <end position="377"/>
    </location>
</feature>
<dbReference type="Proteomes" id="UP000193083">
    <property type="component" value="Unassembled WGS sequence"/>
</dbReference>
<dbReference type="Pfam" id="PF07995">
    <property type="entry name" value="GSDH"/>
    <property type="match status" value="1"/>
</dbReference>
<evidence type="ECO:0000259" key="2">
    <source>
        <dbReference type="Pfam" id="PF07995"/>
    </source>
</evidence>
<evidence type="ECO:0000313" key="4">
    <source>
        <dbReference type="Proteomes" id="UP000193083"/>
    </source>
</evidence>
<keyword evidence="4" id="KW-1185">Reference proteome</keyword>
<keyword evidence="1" id="KW-0732">Signal</keyword>
<feature type="signal peptide" evidence="1">
    <location>
        <begin position="1"/>
        <end position="24"/>
    </location>
</feature>
<name>A0A1X7PJ85_9HYPH</name>
<organism evidence="3 4">
    <name type="scientific">Mesorhizobium australicum</name>
    <dbReference type="NCBI Taxonomy" id="536018"/>
    <lineage>
        <taxon>Bacteria</taxon>
        <taxon>Pseudomonadati</taxon>
        <taxon>Pseudomonadota</taxon>
        <taxon>Alphaproteobacteria</taxon>
        <taxon>Hyphomicrobiales</taxon>
        <taxon>Phyllobacteriaceae</taxon>
        <taxon>Mesorhizobium</taxon>
    </lineage>
</organism>